<dbReference type="Proteomes" id="UP000823775">
    <property type="component" value="Unassembled WGS sequence"/>
</dbReference>
<evidence type="ECO:0000256" key="1">
    <source>
        <dbReference type="SAM" id="MobiDB-lite"/>
    </source>
</evidence>
<reference evidence="2 3" key="1">
    <citation type="journal article" date="2021" name="BMC Genomics">
        <title>Datura genome reveals duplications of psychoactive alkaloid biosynthetic genes and high mutation rate following tissue culture.</title>
        <authorList>
            <person name="Rajewski A."/>
            <person name="Carter-House D."/>
            <person name="Stajich J."/>
            <person name="Litt A."/>
        </authorList>
    </citation>
    <scope>NUCLEOTIDE SEQUENCE [LARGE SCALE GENOMIC DNA]</scope>
    <source>
        <strain evidence="2">AR-01</strain>
    </source>
</reference>
<feature type="non-terminal residue" evidence="2">
    <location>
        <position position="1"/>
    </location>
</feature>
<comment type="caution">
    <text evidence="2">The sequence shown here is derived from an EMBL/GenBank/DDBJ whole genome shotgun (WGS) entry which is preliminary data.</text>
</comment>
<keyword evidence="3" id="KW-1185">Reference proteome</keyword>
<feature type="region of interest" description="Disordered" evidence="1">
    <location>
        <begin position="103"/>
        <end position="128"/>
    </location>
</feature>
<name>A0ABS8WK13_DATST</name>
<gene>
    <name evidence="2" type="ORF">HAX54_045974</name>
</gene>
<protein>
    <submittedName>
        <fullName evidence="2">Uncharacterized protein</fullName>
    </submittedName>
</protein>
<feature type="region of interest" description="Disordered" evidence="1">
    <location>
        <begin position="62"/>
        <end position="83"/>
    </location>
</feature>
<organism evidence="2 3">
    <name type="scientific">Datura stramonium</name>
    <name type="common">Jimsonweed</name>
    <name type="synonym">Common thornapple</name>
    <dbReference type="NCBI Taxonomy" id="4076"/>
    <lineage>
        <taxon>Eukaryota</taxon>
        <taxon>Viridiplantae</taxon>
        <taxon>Streptophyta</taxon>
        <taxon>Embryophyta</taxon>
        <taxon>Tracheophyta</taxon>
        <taxon>Spermatophyta</taxon>
        <taxon>Magnoliopsida</taxon>
        <taxon>eudicotyledons</taxon>
        <taxon>Gunneridae</taxon>
        <taxon>Pentapetalae</taxon>
        <taxon>asterids</taxon>
        <taxon>lamiids</taxon>
        <taxon>Solanales</taxon>
        <taxon>Solanaceae</taxon>
        <taxon>Solanoideae</taxon>
        <taxon>Datureae</taxon>
        <taxon>Datura</taxon>
    </lineage>
</organism>
<accession>A0ABS8WK13</accession>
<dbReference type="EMBL" id="JACEIK010007197">
    <property type="protein sequence ID" value="MCE3049865.1"/>
    <property type="molecule type" value="Genomic_DNA"/>
</dbReference>
<evidence type="ECO:0000313" key="2">
    <source>
        <dbReference type="EMBL" id="MCE3049865.1"/>
    </source>
</evidence>
<proteinExistence type="predicted"/>
<evidence type="ECO:0000313" key="3">
    <source>
        <dbReference type="Proteomes" id="UP000823775"/>
    </source>
</evidence>
<sequence>YTQPYEHHGIPVCALILYCLPGCSPRAQATHIQVLIHTNSLVRMLTSDTSLSSQGEHYALSLGRCTSGGEDDNDDPGGDGTGLAVMQELLGPMVPQLSPRDVLDYSFLDGGENEEASDPGNDSNEVSS</sequence>